<dbReference type="InterPro" id="IPR024738">
    <property type="entry name" value="Hfi1/Tada1"/>
</dbReference>
<accession>A0A3D8Q978</accession>
<dbReference type="GO" id="GO:0003713">
    <property type="term" value="F:transcription coactivator activity"/>
    <property type="evidence" value="ECO:0007669"/>
    <property type="project" value="TreeGrafter"/>
</dbReference>
<name>A0A3D8Q978_9HELO</name>
<organism evidence="6 7">
    <name type="scientific">Coleophoma cylindrospora</name>
    <dbReference type="NCBI Taxonomy" id="1849047"/>
    <lineage>
        <taxon>Eukaryota</taxon>
        <taxon>Fungi</taxon>
        <taxon>Dikarya</taxon>
        <taxon>Ascomycota</taxon>
        <taxon>Pezizomycotina</taxon>
        <taxon>Leotiomycetes</taxon>
        <taxon>Helotiales</taxon>
        <taxon>Dermateaceae</taxon>
        <taxon>Coleophoma</taxon>
    </lineage>
</organism>
<keyword evidence="2" id="KW-0805">Transcription regulation</keyword>
<comment type="caution">
    <text evidence="6">The sequence shown here is derived from an EMBL/GenBank/DDBJ whole genome shotgun (WGS) entry which is preliminary data.</text>
</comment>
<sequence length="451" mass="48647">MPDIDIDPAALSRPAGISTTPILPPKTIGTSSTNAPKVVKSSQLPPRIDLEPLYKALKDAVGEHWGTYKESISLFVMGQLNQAELSSRIDKFIVTPSGDIEHAHNKLIAGIFGNVTRDMPDHGLAPFVSANETPTAGAGNKPISGDAAEQRLKQEVMQLPSRDRRRIKDLTSNEYDPYNDFASMLGEHRRSKPAKAAEPVAAGAGALSKTNWDIEIRKRYAQPLASESGEFPDISTIESRMLPICYETGLQSGHVADAAYFMSVATETFIKEVLSAIFSKTRSNGPGAAGSAGTGGGANWIQTHKYRVQLEHEEESWLAGETQRDKNGLLPVEAKIAGERGPLGMADVRTALEIGDCGLGQMPSVVQQIMFGYREGELEGWDEYSWPNSYAPASGMDEDVEMSGMNPEGESNGINGHVEDDSDDDWGWEGAAPQDRDALDSLLDSCLAIGS</sequence>
<evidence type="ECO:0000256" key="3">
    <source>
        <dbReference type="ARBA" id="ARBA00023163"/>
    </source>
</evidence>
<dbReference type="AlphaFoldDB" id="A0A3D8Q978"/>
<dbReference type="PANTHER" id="PTHR21277">
    <property type="entry name" value="TRANSCRIPTIONAL ADAPTER 1"/>
    <property type="match status" value="1"/>
</dbReference>
<evidence type="ECO:0000313" key="6">
    <source>
        <dbReference type="EMBL" id="RDW58004.1"/>
    </source>
</evidence>
<dbReference type="OrthoDB" id="10264870at2759"/>
<keyword evidence="4" id="KW-0539">Nucleus</keyword>
<evidence type="ECO:0000313" key="7">
    <source>
        <dbReference type="Proteomes" id="UP000256645"/>
    </source>
</evidence>
<feature type="compositionally biased region" description="Polar residues" evidence="5">
    <location>
        <begin position="28"/>
        <end position="40"/>
    </location>
</feature>
<evidence type="ECO:0000256" key="1">
    <source>
        <dbReference type="ARBA" id="ARBA00004123"/>
    </source>
</evidence>
<gene>
    <name evidence="6" type="ORF">BP6252_13415</name>
</gene>
<evidence type="ECO:0008006" key="8">
    <source>
        <dbReference type="Google" id="ProtNLM"/>
    </source>
</evidence>
<reference evidence="6 7" key="1">
    <citation type="journal article" date="2018" name="IMA Fungus">
        <title>IMA Genome-F 9: Draft genome sequence of Annulohypoxylon stygium, Aspergillus mulundensis, Berkeleyomyces basicola (syn. Thielaviopsis basicola), Ceratocystis smalleyi, two Cercospora beticola strains, Coleophoma cylindrospora, Fusarium fracticaudum, Phialophora cf. hyalina, and Morchella septimelata.</title>
        <authorList>
            <person name="Wingfield B.D."/>
            <person name="Bills G.F."/>
            <person name="Dong Y."/>
            <person name="Huang W."/>
            <person name="Nel W.J."/>
            <person name="Swalarsk-Parry B.S."/>
            <person name="Vaghefi N."/>
            <person name="Wilken P.M."/>
            <person name="An Z."/>
            <person name="de Beer Z.W."/>
            <person name="De Vos L."/>
            <person name="Chen L."/>
            <person name="Duong T.A."/>
            <person name="Gao Y."/>
            <person name="Hammerbacher A."/>
            <person name="Kikkert J.R."/>
            <person name="Li Y."/>
            <person name="Li H."/>
            <person name="Li K."/>
            <person name="Li Q."/>
            <person name="Liu X."/>
            <person name="Ma X."/>
            <person name="Naidoo K."/>
            <person name="Pethybridge S.J."/>
            <person name="Sun J."/>
            <person name="Steenkamp E.T."/>
            <person name="van der Nest M.A."/>
            <person name="van Wyk S."/>
            <person name="Wingfield M.J."/>
            <person name="Xiong C."/>
            <person name="Yue Q."/>
            <person name="Zhang X."/>
        </authorList>
    </citation>
    <scope>NUCLEOTIDE SEQUENCE [LARGE SCALE GENOMIC DNA]</scope>
    <source>
        <strain evidence="6 7">BP6252</strain>
    </source>
</reference>
<protein>
    <recommendedName>
        <fullName evidence="8">Transcriptional coactivator HFI1</fullName>
    </recommendedName>
</protein>
<evidence type="ECO:0000256" key="4">
    <source>
        <dbReference type="ARBA" id="ARBA00023242"/>
    </source>
</evidence>
<feature type="region of interest" description="Disordered" evidence="5">
    <location>
        <begin position="404"/>
        <end position="433"/>
    </location>
</feature>
<comment type="subcellular location">
    <subcellularLocation>
        <location evidence="1">Nucleus</location>
    </subcellularLocation>
</comment>
<dbReference type="GO" id="GO:0000124">
    <property type="term" value="C:SAGA complex"/>
    <property type="evidence" value="ECO:0007669"/>
    <property type="project" value="UniProtKB-ARBA"/>
</dbReference>
<dbReference type="STRING" id="1849047.A0A3D8Q978"/>
<proteinExistence type="predicted"/>
<keyword evidence="7" id="KW-1185">Reference proteome</keyword>
<keyword evidence="3" id="KW-0804">Transcription</keyword>
<dbReference type="EMBL" id="PDLM01000018">
    <property type="protein sequence ID" value="RDW58004.1"/>
    <property type="molecule type" value="Genomic_DNA"/>
</dbReference>
<evidence type="ECO:0000256" key="5">
    <source>
        <dbReference type="SAM" id="MobiDB-lite"/>
    </source>
</evidence>
<evidence type="ECO:0000256" key="2">
    <source>
        <dbReference type="ARBA" id="ARBA00023015"/>
    </source>
</evidence>
<dbReference type="Pfam" id="PF12767">
    <property type="entry name" value="SAGA-Tad1"/>
    <property type="match status" value="1"/>
</dbReference>
<dbReference type="GO" id="GO:0005634">
    <property type="term" value="C:nucleus"/>
    <property type="evidence" value="ECO:0007669"/>
    <property type="project" value="UniProtKB-SubCell"/>
</dbReference>
<dbReference type="Proteomes" id="UP000256645">
    <property type="component" value="Unassembled WGS sequence"/>
</dbReference>
<dbReference type="PANTHER" id="PTHR21277:SF5">
    <property type="entry name" value="TRANSCRIPTIONAL ADAPTER 1"/>
    <property type="match status" value="1"/>
</dbReference>
<feature type="region of interest" description="Disordered" evidence="5">
    <location>
        <begin position="1"/>
        <end position="40"/>
    </location>
</feature>
<dbReference type="GO" id="GO:0006357">
    <property type="term" value="P:regulation of transcription by RNA polymerase II"/>
    <property type="evidence" value="ECO:0007669"/>
    <property type="project" value="TreeGrafter"/>
</dbReference>